<feature type="non-terminal residue" evidence="1">
    <location>
        <position position="1"/>
    </location>
</feature>
<keyword evidence="1" id="KW-0418">Kinase</keyword>
<reference evidence="1 2" key="1">
    <citation type="journal article" date="2018" name="Front. Plant Sci.">
        <title>Red Clover (Trifolium pratense) and Zigzag Clover (T. medium) - A Picture of Genomic Similarities and Differences.</title>
        <authorList>
            <person name="Dluhosova J."/>
            <person name="Istvanek J."/>
            <person name="Nedelnik J."/>
            <person name="Repkova J."/>
        </authorList>
    </citation>
    <scope>NUCLEOTIDE SEQUENCE [LARGE SCALE GENOMIC DNA]</scope>
    <source>
        <strain evidence="2">cv. 10/8</strain>
        <tissue evidence="1">Leaf</tissue>
    </source>
</reference>
<protein>
    <submittedName>
        <fullName evidence="1">Serine/threonine-protein kinase/endoribonuclease IRE1a-like</fullName>
    </submittedName>
</protein>
<dbReference type="EMBL" id="LXQA010442627">
    <property type="protein sequence ID" value="MCI52130.1"/>
    <property type="molecule type" value="Genomic_DNA"/>
</dbReference>
<dbReference type="SUPFAM" id="SSF56112">
    <property type="entry name" value="Protein kinase-like (PK-like)"/>
    <property type="match status" value="1"/>
</dbReference>
<organism evidence="1 2">
    <name type="scientific">Trifolium medium</name>
    <dbReference type="NCBI Taxonomy" id="97028"/>
    <lineage>
        <taxon>Eukaryota</taxon>
        <taxon>Viridiplantae</taxon>
        <taxon>Streptophyta</taxon>
        <taxon>Embryophyta</taxon>
        <taxon>Tracheophyta</taxon>
        <taxon>Spermatophyta</taxon>
        <taxon>Magnoliopsida</taxon>
        <taxon>eudicotyledons</taxon>
        <taxon>Gunneridae</taxon>
        <taxon>Pentapetalae</taxon>
        <taxon>rosids</taxon>
        <taxon>fabids</taxon>
        <taxon>Fabales</taxon>
        <taxon>Fabaceae</taxon>
        <taxon>Papilionoideae</taxon>
        <taxon>50 kb inversion clade</taxon>
        <taxon>NPAAA clade</taxon>
        <taxon>Hologalegina</taxon>
        <taxon>IRL clade</taxon>
        <taxon>Trifolieae</taxon>
        <taxon>Trifolium</taxon>
    </lineage>
</organism>
<keyword evidence="1" id="KW-0808">Transferase</keyword>
<comment type="caution">
    <text evidence="1">The sequence shown here is derived from an EMBL/GenBank/DDBJ whole genome shotgun (WGS) entry which is preliminary data.</text>
</comment>
<dbReference type="InterPro" id="IPR011009">
    <property type="entry name" value="Kinase-like_dom_sf"/>
</dbReference>
<dbReference type="AlphaFoldDB" id="A0A392SW41"/>
<evidence type="ECO:0000313" key="1">
    <source>
        <dbReference type="EMBL" id="MCI52130.1"/>
    </source>
</evidence>
<keyword evidence="2" id="KW-1185">Reference proteome</keyword>
<name>A0A392SW41_9FABA</name>
<sequence>DDGSEGWRCPERSQCVEGIKSDMFNLGLVIFYCFVGRHPFGDIKDSKPTSRS</sequence>
<dbReference type="GO" id="GO:0016301">
    <property type="term" value="F:kinase activity"/>
    <property type="evidence" value="ECO:0007669"/>
    <property type="project" value="UniProtKB-KW"/>
</dbReference>
<dbReference type="Proteomes" id="UP000265520">
    <property type="component" value="Unassembled WGS sequence"/>
</dbReference>
<evidence type="ECO:0000313" key="2">
    <source>
        <dbReference type="Proteomes" id="UP000265520"/>
    </source>
</evidence>
<dbReference type="Gene3D" id="1.10.510.10">
    <property type="entry name" value="Transferase(Phosphotransferase) domain 1"/>
    <property type="match status" value="1"/>
</dbReference>
<accession>A0A392SW41</accession>
<proteinExistence type="predicted"/>